<feature type="non-terminal residue" evidence="1">
    <location>
        <position position="1"/>
    </location>
</feature>
<name>A0A023EH62_AEDAL</name>
<accession>A0A023EH62</accession>
<proteinExistence type="evidence at transcript level"/>
<organism evidence="1">
    <name type="scientific">Aedes albopictus</name>
    <name type="common">Asian tiger mosquito</name>
    <name type="synonym">Stegomyia albopicta</name>
    <dbReference type="NCBI Taxonomy" id="7160"/>
    <lineage>
        <taxon>Eukaryota</taxon>
        <taxon>Metazoa</taxon>
        <taxon>Ecdysozoa</taxon>
        <taxon>Arthropoda</taxon>
        <taxon>Hexapoda</taxon>
        <taxon>Insecta</taxon>
        <taxon>Pterygota</taxon>
        <taxon>Neoptera</taxon>
        <taxon>Endopterygota</taxon>
        <taxon>Diptera</taxon>
        <taxon>Nematocera</taxon>
        <taxon>Culicoidea</taxon>
        <taxon>Culicidae</taxon>
        <taxon>Culicinae</taxon>
        <taxon>Aedini</taxon>
        <taxon>Aedes</taxon>
        <taxon>Stegomyia</taxon>
    </lineage>
</organism>
<dbReference type="VEuPathDB" id="VectorBase:AALC636_032228"/>
<evidence type="ECO:0000313" key="1">
    <source>
        <dbReference type="EMBL" id="JAC08201.1"/>
    </source>
</evidence>
<dbReference type="EMBL" id="GAPW01005397">
    <property type="protein sequence ID" value="JAC08201.1"/>
    <property type="molecule type" value="mRNA"/>
</dbReference>
<protein>
    <submittedName>
        <fullName evidence="1">Putative secreted protein</fullName>
    </submittedName>
</protein>
<reference evidence="1" key="1">
    <citation type="journal article" date="2014" name="PLoS Negl. Trop. Dis.">
        <title>Identification and characterization of seminal fluid proteins in the Asian tiger mosquito, Aedes albopictus.</title>
        <authorList>
            <person name="Boes K.E."/>
            <person name="Ribeiro J.M."/>
            <person name="Wong A."/>
            <person name="Harrington L.C."/>
            <person name="Wolfner M.F."/>
            <person name="Sirot L.K."/>
        </authorList>
    </citation>
    <scope>NUCLEOTIDE SEQUENCE</scope>
    <source>
        <tissue evidence="1">Reproductive organs</tissue>
    </source>
</reference>
<dbReference type="AlphaFoldDB" id="A0A023EH62"/>
<sequence length="155" mass="17569">ASKSASNKFVRVYNQFVTTVQPINMEHIHIAFLALLAIVSSAAAASVPVPDRDITFPVHNEKGLGDLCQVQYPTDPYPKTGFCMRVRECESFALRVFYQPSFNVHRELCYFEVHDPVVCCLSERDARPPSSASVVAQRTELTQDWPYEFERVNLV</sequence>
<dbReference type="VEuPathDB" id="VectorBase:AALF023236"/>